<protein>
    <submittedName>
        <fullName evidence="2">Uncharacterized protein</fullName>
    </submittedName>
</protein>
<sequence>MYQERIPSSLVVGPSLGSPTPAHGVAGMPFTDEYLLAALRRVALLIDPVPCAGLPALHTRPARPEKSPMSPAPTDNHRRDS</sequence>
<keyword evidence="3" id="KW-1185">Reference proteome</keyword>
<dbReference type="Proteomes" id="UP000642070">
    <property type="component" value="Unassembled WGS sequence"/>
</dbReference>
<proteinExistence type="predicted"/>
<dbReference type="AlphaFoldDB" id="A0A917TA38"/>
<evidence type="ECO:0000313" key="3">
    <source>
        <dbReference type="Proteomes" id="UP000642070"/>
    </source>
</evidence>
<organism evidence="2 3">
    <name type="scientific">Dactylosporangium sucinum</name>
    <dbReference type="NCBI Taxonomy" id="1424081"/>
    <lineage>
        <taxon>Bacteria</taxon>
        <taxon>Bacillati</taxon>
        <taxon>Actinomycetota</taxon>
        <taxon>Actinomycetes</taxon>
        <taxon>Micromonosporales</taxon>
        <taxon>Micromonosporaceae</taxon>
        <taxon>Dactylosporangium</taxon>
    </lineage>
</organism>
<comment type="caution">
    <text evidence="2">The sequence shown here is derived from an EMBL/GenBank/DDBJ whole genome shotgun (WGS) entry which is preliminary data.</text>
</comment>
<feature type="region of interest" description="Disordered" evidence="1">
    <location>
        <begin position="52"/>
        <end position="81"/>
    </location>
</feature>
<accession>A0A917TA38</accession>
<gene>
    <name evidence="2" type="ORF">GCM10007977_012830</name>
</gene>
<evidence type="ECO:0000256" key="1">
    <source>
        <dbReference type="SAM" id="MobiDB-lite"/>
    </source>
</evidence>
<name>A0A917TA38_9ACTN</name>
<evidence type="ECO:0000313" key="2">
    <source>
        <dbReference type="EMBL" id="GGM13093.1"/>
    </source>
</evidence>
<reference evidence="2" key="1">
    <citation type="journal article" date="2014" name="Int. J. Syst. Evol. Microbiol.">
        <title>Complete genome sequence of Corynebacterium casei LMG S-19264T (=DSM 44701T), isolated from a smear-ripened cheese.</title>
        <authorList>
            <consortium name="US DOE Joint Genome Institute (JGI-PGF)"/>
            <person name="Walter F."/>
            <person name="Albersmeier A."/>
            <person name="Kalinowski J."/>
            <person name="Ruckert C."/>
        </authorList>
    </citation>
    <scope>NUCLEOTIDE SEQUENCE</scope>
    <source>
        <strain evidence="2">JCM 19831</strain>
    </source>
</reference>
<reference evidence="2" key="2">
    <citation type="submission" date="2020-09" db="EMBL/GenBank/DDBJ databases">
        <authorList>
            <person name="Sun Q."/>
            <person name="Ohkuma M."/>
        </authorList>
    </citation>
    <scope>NUCLEOTIDE SEQUENCE</scope>
    <source>
        <strain evidence="2">JCM 19831</strain>
    </source>
</reference>
<dbReference type="EMBL" id="BMPI01000005">
    <property type="protein sequence ID" value="GGM13093.1"/>
    <property type="molecule type" value="Genomic_DNA"/>
</dbReference>